<feature type="transmembrane region" description="Helical" evidence="1">
    <location>
        <begin position="6"/>
        <end position="24"/>
    </location>
</feature>
<keyword evidence="1" id="KW-0812">Transmembrane</keyword>
<proteinExistence type="predicted"/>
<feature type="transmembrane region" description="Helical" evidence="1">
    <location>
        <begin position="63"/>
        <end position="96"/>
    </location>
</feature>
<reference evidence="2" key="1">
    <citation type="submission" date="2022-06" db="EMBL/GenBank/DDBJ databases">
        <title>Aquibacillus sp. a new bacterium isolated from soil saline samples.</title>
        <authorList>
            <person name="Galisteo C."/>
            <person name="De La Haba R."/>
            <person name="Sanchez-Porro C."/>
            <person name="Ventosa A."/>
        </authorList>
    </citation>
    <scope>NUCLEOTIDE SEQUENCE</scope>
    <source>
        <strain evidence="2">3ASR75-54</strain>
    </source>
</reference>
<sequence>MIILTIIGMALVTVIPRFIPAYIVDKIQFPTWANRWLNAIPYAALGALIFPGISSVVPDRPSVGLIGGIIAIGLAFFGLNIILVVIAAISTVFILTL</sequence>
<dbReference type="Proteomes" id="UP001145069">
    <property type="component" value="Unassembled WGS sequence"/>
</dbReference>
<feature type="transmembrane region" description="Helical" evidence="1">
    <location>
        <begin position="36"/>
        <end position="57"/>
    </location>
</feature>
<dbReference type="Pfam" id="PF05437">
    <property type="entry name" value="AzlD"/>
    <property type="match status" value="1"/>
</dbReference>
<keyword evidence="1" id="KW-1133">Transmembrane helix</keyword>
<dbReference type="EMBL" id="JAMQKC010000007">
    <property type="protein sequence ID" value="MDC3417299.1"/>
    <property type="molecule type" value="Genomic_DNA"/>
</dbReference>
<evidence type="ECO:0000313" key="2">
    <source>
        <dbReference type="EMBL" id="MDC3417299.1"/>
    </source>
</evidence>
<keyword evidence="3" id="KW-1185">Reference proteome</keyword>
<evidence type="ECO:0000313" key="3">
    <source>
        <dbReference type="Proteomes" id="UP001145069"/>
    </source>
</evidence>
<gene>
    <name evidence="2" type="ORF">NC799_10270</name>
</gene>
<dbReference type="RefSeq" id="WP_272446365.1">
    <property type="nucleotide sequence ID" value="NZ_JAMQKC010000007.1"/>
</dbReference>
<name>A0A9X3WH13_9BACI</name>
<dbReference type="InterPro" id="IPR008407">
    <property type="entry name" value="Brnchd-chn_aa_trnsp_AzlD"/>
</dbReference>
<organism evidence="2 3">
    <name type="scientific">Aquibacillus salsiterrae</name>
    <dbReference type="NCBI Taxonomy" id="2950439"/>
    <lineage>
        <taxon>Bacteria</taxon>
        <taxon>Bacillati</taxon>
        <taxon>Bacillota</taxon>
        <taxon>Bacilli</taxon>
        <taxon>Bacillales</taxon>
        <taxon>Bacillaceae</taxon>
        <taxon>Aquibacillus</taxon>
    </lineage>
</organism>
<evidence type="ECO:0000256" key="1">
    <source>
        <dbReference type="SAM" id="Phobius"/>
    </source>
</evidence>
<accession>A0A9X3WH13</accession>
<keyword evidence="1" id="KW-0472">Membrane</keyword>
<dbReference type="AlphaFoldDB" id="A0A9X3WH13"/>
<protein>
    <submittedName>
        <fullName evidence="2">AzlD domain-containing protein</fullName>
    </submittedName>
</protein>
<comment type="caution">
    <text evidence="2">The sequence shown here is derived from an EMBL/GenBank/DDBJ whole genome shotgun (WGS) entry which is preliminary data.</text>
</comment>